<evidence type="ECO:0000313" key="15">
    <source>
        <dbReference type="EMBL" id="MBB3972600.1"/>
    </source>
</evidence>
<dbReference type="Proteomes" id="UP000528964">
    <property type="component" value="Unassembled WGS sequence"/>
</dbReference>
<evidence type="ECO:0000256" key="3">
    <source>
        <dbReference type="ARBA" id="ARBA00022426"/>
    </source>
</evidence>
<evidence type="ECO:0000256" key="13">
    <source>
        <dbReference type="RuleBase" id="RU362101"/>
    </source>
</evidence>
<feature type="transmembrane region" description="Helical" evidence="13">
    <location>
        <begin position="293"/>
        <end position="317"/>
    </location>
</feature>
<keyword evidence="10" id="KW-0921">Nickel transport</keyword>
<keyword evidence="14" id="KW-0732">Signal</keyword>
<evidence type="ECO:0000256" key="8">
    <source>
        <dbReference type="ARBA" id="ARBA00022989"/>
    </source>
</evidence>
<sequence>MNRSRPPWRLLALVGAVALACAAAHPAWAQGAAGPFGVGRPDAAGAGAPTGVFAWMAAKQSLFYHALSQAIRALRTDSAALLSLVGLSFAYGVFHAAGPGHGKAVISSYLVATGEGFRRGVALSSLAALAQAVTAIVVVGALTVALGATSVAMGAATYWLEAASYAAITALGALLLWRKGRGLARAARGLPVHVHGPDCAHEHGVDPALVQGPVDWRRAGAAVLAVGLRPCTGALIVLVFALAQGLAWAGVLATLAMAAGTALTVAAIASLAVGAKATALRIASARPGLGAMLLAVLETGAAALILAFGVVMLGGLLSGSAPLAG</sequence>
<gene>
    <name evidence="15" type="ORF">GGR24_001233</name>
</gene>
<protein>
    <recommendedName>
        <fullName evidence="13">Nickel/cobalt efflux system</fullName>
    </recommendedName>
</protein>
<evidence type="ECO:0000256" key="6">
    <source>
        <dbReference type="ARBA" id="ARBA00022596"/>
    </source>
</evidence>
<evidence type="ECO:0000256" key="2">
    <source>
        <dbReference type="ARBA" id="ARBA00004651"/>
    </source>
</evidence>
<keyword evidence="5" id="KW-1003">Cell membrane</keyword>
<evidence type="ECO:0000256" key="9">
    <source>
        <dbReference type="ARBA" id="ARBA00023065"/>
    </source>
</evidence>
<evidence type="ECO:0000256" key="5">
    <source>
        <dbReference type="ARBA" id="ARBA00022475"/>
    </source>
</evidence>
<comment type="function">
    <text evidence="1">Efflux system for nickel and cobalt.</text>
</comment>
<evidence type="ECO:0000256" key="12">
    <source>
        <dbReference type="ARBA" id="ARBA00023285"/>
    </source>
</evidence>
<feature type="transmembrane region" description="Helical" evidence="13">
    <location>
        <begin position="79"/>
        <end position="100"/>
    </location>
</feature>
<keyword evidence="6" id="KW-0533">Nickel</keyword>
<dbReference type="GO" id="GO:0046583">
    <property type="term" value="F:monoatomic cation efflux transmembrane transporter activity"/>
    <property type="evidence" value="ECO:0007669"/>
    <property type="project" value="TreeGrafter"/>
</dbReference>
<evidence type="ECO:0000256" key="11">
    <source>
        <dbReference type="ARBA" id="ARBA00023136"/>
    </source>
</evidence>
<evidence type="ECO:0000313" key="16">
    <source>
        <dbReference type="Proteomes" id="UP000528964"/>
    </source>
</evidence>
<reference evidence="15 16" key="1">
    <citation type="submission" date="2020-08" db="EMBL/GenBank/DDBJ databases">
        <title>Genomic Encyclopedia of Type Strains, Phase IV (KMG-IV): sequencing the most valuable type-strain genomes for metagenomic binning, comparative biology and taxonomic classification.</title>
        <authorList>
            <person name="Goeker M."/>
        </authorList>
    </citation>
    <scope>NUCLEOTIDE SEQUENCE [LARGE SCALE GENOMIC DNA]</scope>
    <source>
        <strain evidence="15 16">DSM 25481</strain>
    </source>
</reference>
<dbReference type="GO" id="GO:0005886">
    <property type="term" value="C:plasma membrane"/>
    <property type="evidence" value="ECO:0007669"/>
    <property type="project" value="UniProtKB-SubCell"/>
</dbReference>
<keyword evidence="4 13" id="KW-0813">Transport</keyword>
<comment type="caution">
    <text evidence="15">The sequence shown here is derived from an EMBL/GenBank/DDBJ whole genome shotgun (WGS) entry which is preliminary data.</text>
</comment>
<evidence type="ECO:0000256" key="10">
    <source>
        <dbReference type="ARBA" id="ARBA00023112"/>
    </source>
</evidence>
<organism evidence="15 16">
    <name type="scientific">Hansschlegelia beijingensis</name>
    <dbReference type="NCBI Taxonomy" id="1133344"/>
    <lineage>
        <taxon>Bacteria</taxon>
        <taxon>Pseudomonadati</taxon>
        <taxon>Pseudomonadota</taxon>
        <taxon>Alphaproteobacteria</taxon>
        <taxon>Hyphomicrobiales</taxon>
        <taxon>Methylopilaceae</taxon>
        <taxon>Hansschlegelia</taxon>
    </lineage>
</organism>
<feature type="transmembrane region" description="Helical" evidence="13">
    <location>
        <begin position="158"/>
        <end position="177"/>
    </location>
</feature>
<dbReference type="PANTHER" id="PTHR40659:SF1">
    <property type="entry name" value="NICKEL_COBALT EFFLUX SYSTEM RCNA"/>
    <property type="match status" value="1"/>
</dbReference>
<dbReference type="GO" id="GO:0032025">
    <property type="term" value="P:response to cobalt ion"/>
    <property type="evidence" value="ECO:0007669"/>
    <property type="project" value="TreeGrafter"/>
</dbReference>
<evidence type="ECO:0000256" key="7">
    <source>
        <dbReference type="ARBA" id="ARBA00022692"/>
    </source>
</evidence>
<dbReference type="Pfam" id="PF03824">
    <property type="entry name" value="NicO"/>
    <property type="match status" value="2"/>
</dbReference>
<name>A0A7W6D1E1_9HYPH</name>
<proteinExistence type="inferred from homology"/>
<keyword evidence="16" id="KW-1185">Reference proteome</keyword>
<feature type="transmembrane region" description="Helical" evidence="13">
    <location>
        <begin position="221"/>
        <end position="242"/>
    </location>
</feature>
<keyword evidence="7 13" id="KW-0812">Transmembrane</keyword>
<dbReference type="InterPro" id="IPR011541">
    <property type="entry name" value="Ni/Co_transpt_high_affinity"/>
</dbReference>
<keyword evidence="12" id="KW-0170">Cobalt</keyword>
<feature type="transmembrane region" description="Helical" evidence="13">
    <location>
        <begin position="121"/>
        <end position="146"/>
    </location>
</feature>
<dbReference type="InterPro" id="IPR051224">
    <property type="entry name" value="NiCoT_RcnA"/>
</dbReference>
<dbReference type="EMBL" id="JACIDR010000001">
    <property type="protein sequence ID" value="MBB3972600.1"/>
    <property type="molecule type" value="Genomic_DNA"/>
</dbReference>
<dbReference type="GO" id="GO:0010045">
    <property type="term" value="P:response to nickel cation"/>
    <property type="evidence" value="ECO:0007669"/>
    <property type="project" value="TreeGrafter"/>
</dbReference>
<feature type="transmembrane region" description="Helical" evidence="13">
    <location>
        <begin position="248"/>
        <end position="273"/>
    </location>
</feature>
<evidence type="ECO:0000256" key="14">
    <source>
        <dbReference type="SAM" id="SignalP"/>
    </source>
</evidence>
<dbReference type="GO" id="GO:0015099">
    <property type="term" value="F:nickel cation transmembrane transporter activity"/>
    <property type="evidence" value="ECO:0007669"/>
    <property type="project" value="UniProtKB-UniRule"/>
</dbReference>
<keyword evidence="11 13" id="KW-0472">Membrane</keyword>
<dbReference type="PROSITE" id="PS51257">
    <property type="entry name" value="PROKAR_LIPOPROTEIN"/>
    <property type="match status" value="1"/>
</dbReference>
<dbReference type="AlphaFoldDB" id="A0A7W6D1E1"/>
<comment type="similarity">
    <text evidence="13">Belongs to the NiCoT transporter (TC 2.A.52) family.</text>
</comment>
<feature type="chain" id="PRO_5031480529" description="Nickel/cobalt efflux system" evidence="14">
    <location>
        <begin position="30"/>
        <end position="325"/>
    </location>
</feature>
<feature type="signal peptide" evidence="14">
    <location>
        <begin position="1"/>
        <end position="29"/>
    </location>
</feature>
<keyword evidence="9" id="KW-0406">Ion transport</keyword>
<dbReference type="RefSeq" id="WP_183394380.1">
    <property type="nucleotide sequence ID" value="NZ_JACIDR010000001.1"/>
</dbReference>
<comment type="subcellular location">
    <subcellularLocation>
        <location evidence="2 13">Cell membrane</location>
        <topology evidence="2 13">Multi-pass membrane protein</topology>
    </subcellularLocation>
</comment>
<dbReference type="PANTHER" id="PTHR40659">
    <property type="entry name" value="NICKEL/COBALT EFFLUX SYSTEM RCNA"/>
    <property type="match status" value="1"/>
</dbReference>
<evidence type="ECO:0000256" key="4">
    <source>
        <dbReference type="ARBA" id="ARBA00022448"/>
    </source>
</evidence>
<keyword evidence="3" id="KW-0171">Cobalt transport</keyword>
<accession>A0A7W6D1E1</accession>
<dbReference type="GO" id="GO:0006824">
    <property type="term" value="P:cobalt ion transport"/>
    <property type="evidence" value="ECO:0007669"/>
    <property type="project" value="UniProtKB-KW"/>
</dbReference>
<evidence type="ECO:0000256" key="1">
    <source>
        <dbReference type="ARBA" id="ARBA00002510"/>
    </source>
</evidence>
<keyword evidence="8 13" id="KW-1133">Transmembrane helix</keyword>